<dbReference type="AlphaFoldDB" id="A0A1R1PYC0"/>
<protein>
    <recommendedName>
        <fullName evidence="1">YCII-related domain-containing protein</fullName>
    </recommendedName>
</protein>
<dbReference type="InterPro" id="IPR051807">
    <property type="entry name" value="Sec-metab_biosynth-assoc"/>
</dbReference>
<reference evidence="3" key="1">
    <citation type="submission" date="2017-01" db="EMBL/GenBank/DDBJ databases">
        <authorList>
            <person name="Wang Y."/>
            <person name="White M."/>
            <person name="Kvist S."/>
            <person name="Moncalvo J.-M."/>
        </authorList>
    </citation>
    <scope>NUCLEOTIDE SEQUENCE [LARGE SCALE GENOMIC DNA]</scope>
    <source>
        <strain evidence="3">COL-18-3</strain>
    </source>
</reference>
<dbReference type="PANTHER" id="PTHR33606:SF3">
    <property type="entry name" value="PROTEIN YCII"/>
    <property type="match status" value="1"/>
</dbReference>
<evidence type="ECO:0000259" key="1">
    <source>
        <dbReference type="Pfam" id="PF03795"/>
    </source>
</evidence>
<evidence type="ECO:0000313" key="2">
    <source>
        <dbReference type="EMBL" id="OMH85954.1"/>
    </source>
</evidence>
<sequence length="94" mass="10515">MGEYLVLVRDFTDADCINRRMQVREKHLDNARALMRKGHVINIGGALGDGDGKLVASALVCIADSEEQIKEVLESDIYVKNNVWDLSTLRISKL</sequence>
<dbReference type="InterPro" id="IPR005545">
    <property type="entry name" value="YCII"/>
</dbReference>
<accession>A0A1R1PYC0</accession>
<dbReference type="Gene3D" id="3.30.70.1060">
    <property type="entry name" value="Dimeric alpha+beta barrel"/>
    <property type="match status" value="1"/>
</dbReference>
<dbReference type="InterPro" id="IPR011008">
    <property type="entry name" value="Dimeric_a/b-barrel"/>
</dbReference>
<dbReference type="Pfam" id="PF03795">
    <property type="entry name" value="YCII"/>
    <property type="match status" value="1"/>
</dbReference>
<dbReference type="Proteomes" id="UP000188320">
    <property type="component" value="Unassembled WGS sequence"/>
</dbReference>
<keyword evidence="3" id="KW-1185">Reference proteome</keyword>
<organism evidence="2 3">
    <name type="scientific">Zancudomyces culisetae</name>
    <name type="common">Gut fungus</name>
    <name type="synonym">Smittium culisetae</name>
    <dbReference type="NCBI Taxonomy" id="1213189"/>
    <lineage>
        <taxon>Eukaryota</taxon>
        <taxon>Fungi</taxon>
        <taxon>Fungi incertae sedis</taxon>
        <taxon>Zoopagomycota</taxon>
        <taxon>Kickxellomycotina</taxon>
        <taxon>Harpellomycetes</taxon>
        <taxon>Harpellales</taxon>
        <taxon>Legeriomycetaceae</taxon>
        <taxon>Zancudomyces</taxon>
    </lineage>
</organism>
<dbReference type="PANTHER" id="PTHR33606">
    <property type="entry name" value="PROTEIN YCII"/>
    <property type="match status" value="1"/>
</dbReference>
<comment type="caution">
    <text evidence="2">The sequence shown here is derived from an EMBL/GenBank/DDBJ whole genome shotgun (WGS) entry which is preliminary data.</text>
</comment>
<feature type="domain" description="YCII-related" evidence="1">
    <location>
        <begin position="4"/>
        <end position="84"/>
    </location>
</feature>
<evidence type="ECO:0000313" key="3">
    <source>
        <dbReference type="Proteomes" id="UP000188320"/>
    </source>
</evidence>
<dbReference type="OrthoDB" id="5519740at2759"/>
<proteinExistence type="predicted"/>
<dbReference type="EMBL" id="LSSK01000027">
    <property type="protein sequence ID" value="OMH85954.1"/>
    <property type="molecule type" value="Genomic_DNA"/>
</dbReference>
<gene>
    <name evidence="2" type="ORF">AX774_g496</name>
</gene>
<dbReference type="SUPFAM" id="SSF54909">
    <property type="entry name" value="Dimeric alpha+beta barrel"/>
    <property type="match status" value="1"/>
</dbReference>
<name>A0A1R1PYC0_ZANCU</name>